<name>E3T655_9BACT</name>
<reference evidence="1" key="2">
    <citation type="journal article" date="2010" name="Appl. Environ. Microbiol.">
        <title>Comparative analysis of acidobacterial genomic fragments from terrestrial and aquatic metagenomic libraries, with emphasis on acidobacteria subdivision 6.</title>
        <authorList>
            <person name="Kielak A.M."/>
            <person name="van Veen J.A."/>
            <person name="Kowalchuk G.A."/>
        </authorList>
    </citation>
    <scope>NUCLEOTIDE SEQUENCE</scope>
</reference>
<accession>E3T655</accession>
<organism evidence="1">
    <name type="scientific">uncultured bacterium 282</name>
    <dbReference type="NCBI Taxonomy" id="698388"/>
    <lineage>
        <taxon>Bacteria</taxon>
        <taxon>environmental samples</taxon>
    </lineage>
</organism>
<dbReference type="EMBL" id="GU260699">
    <property type="protein sequence ID" value="ADC35799.1"/>
    <property type="molecule type" value="Genomic_DNA"/>
</dbReference>
<dbReference type="AlphaFoldDB" id="E3T655"/>
<protein>
    <submittedName>
        <fullName evidence="1">Uncharacterized protein</fullName>
    </submittedName>
</protein>
<proteinExistence type="predicted"/>
<sequence>MLLEDVYSDSLIHTLTGLQLQQRQHIGIVLGIIVMRVKYFVPRLARLASSRLA</sequence>
<reference evidence="1" key="1">
    <citation type="submission" date="2009-12" db="EMBL/GenBank/DDBJ databases">
        <authorList>
            <person name="Kielak A."/>
            <person name="van Veen J.A."/>
            <person name="Kowalchuk G.A."/>
        </authorList>
    </citation>
    <scope>NUCLEOTIDE SEQUENCE</scope>
</reference>
<evidence type="ECO:0000313" key="1">
    <source>
        <dbReference type="EMBL" id="ADC35799.1"/>
    </source>
</evidence>